<gene>
    <name evidence="1" type="ORF">GGR37_000699</name>
</gene>
<keyword evidence="2" id="KW-1185">Reference proteome</keyword>
<comment type="caution">
    <text evidence="1">The sequence shown here is derived from an EMBL/GenBank/DDBJ whole genome shotgun (WGS) entry which is preliminary data.</text>
</comment>
<dbReference type="RefSeq" id="WP_183661050.1">
    <property type="nucleotide sequence ID" value="NZ_JACHOA010000001.1"/>
</dbReference>
<proteinExistence type="predicted"/>
<evidence type="ECO:0000313" key="2">
    <source>
        <dbReference type="Proteomes" id="UP000538566"/>
    </source>
</evidence>
<reference evidence="1 2" key="1">
    <citation type="submission" date="2020-08" db="EMBL/GenBank/DDBJ databases">
        <title>Genomic Encyclopedia of Type Strains, Phase IV (KMG-IV): sequencing the most valuable type-strain genomes for metagenomic binning, comparative biology and taxonomic classification.</title>
        <authorList>
            <person name="Goeker M."/>
        </authorList>
    </citation>
    <scope>NUCLEOTIDE SEQUENCE [LARGE SCALE GENOMIC DNA]</scope>
    <source>
        <strain evidence="1 2">DSM 17507</strain>
    </source>
</reference>
<dbReference type="AlphaFoldDB" id="A0A7W7ESM5"/>
<name>A0A7W7ESM5_9SPHN</name>
<sequence>MSASLVHATLSYRLSLAAGASLSDIEVRGDMISAHASRPAEEQLGLGEAQVLHSLPGLTAGETMEIGGEVRLPLAAITPIRHGSAALFVPLVRFEVTARDAGRVIKLRAAFVVGLEELAAGERLQPFRLDVGPRVYPKVGRRELTVPAFA</sequence>
<dbReference type="EMBL" id="JACHOA010000001">
    <property type="protein sequence ID" value="MBB4612453.1"/>
    <property type="molecule type" value="Genomic_DNA"/>
</dbReference>
<evidence type="ECO:0000313" key="1">
    <source>
        <dbReference type="EMBL" id="MBB4612453.1"/>
    </source>
</evidence>
<protein>
    <submittedName>
        <fullName evidence="1">Uncharacterized protein</fullName>
    </submittedName>
</protein>
<accession>A0A7W7ESM5</accession>
<organism evidence="1 2">
    <name type="scientific">Novosphingobium taihuense</name>
    <dbReference type="NCBI Taxonomy" id="260085"/>
    <lineage>
        <taxon>Bacteria</taxon>
        <taxon>Pseudomonadati</taxon>
        <taxon>Pseudomonadota</taxon>
        <taxon>Alphaproteobacteria</taxon>
        <taxon>Sphingomonadales</taxon>
        <taxon>Sphingomonadaceae</taxon>
        <taxon>Novosphingobium</taxon>
    </lineage>
</organism>
<dbReference type="Proteomes" id="UP000538566">
    <property type="component" value="Unassembled WGS sequence"/>
</dbReference>